<proteinExistence type="predicted"/>
<dbReference type="Proteomes" id="UP001286313">
    <property type="component" value="Unassembled WGS sequence"/>
</dbReference>
<protein>
    <submittedName>
        <fullName evidence="1">Uncharacterized protein</fullName>
    </submittedName>
</protein>
<reference evidence="1" key="1">
    <citation type="submission" date="2023-10" db="EMBL/GenBank/DDBJ databases">
        <title>Genome assemblies of two species of porcelain crab, Petrolisthes cinctipes and Petrolisthes manimaculis (Anomura: Porcellanidae).</title>
        <authorList>
            <person name="Angst P."/>
        </authorList>
    </citation>
    <scope>NUCLEOTIDE SEQUENCE</scope>
    <source>
        <strain evidence="1">PB745_01</strain>
        <tissue evidence="1">Gill</tissue>
    </source>
</reference>
<sequence>MVKDEGDDEKWDSKHEEIEGEEGHFKTYNCGVQFYKGLTNLRCLLATVFIHTSIYPSAASVQASLVTS</sequence>
<comment type="caution">
    <text evidence="1">The sequence shown here is derived from an EMBL/GenBank/DDBJ whole genome shotgun (WGS) entry which is preliminary data.</text>
</comment>
<name>A0AAE1F9K2_PETCI</name>
<dbReference type="AlphaFoldDB" id="A0AAE1F9K2"/>
<evidence type="ECO:0000313" key="1">
    <source>
        <dbReference type="EMBL" id="KAK3868728.1"/>
    </source>
</evidence>
<gene>
    <name evidence="1" type="ORF">Pcinc_025896</name>
</gene>
<evidence type="ECO:0000313" key="2">
    <source>
        <dbReference type="Proteomes" id="UP001286313"/>
    </source>
</evidence>
<dbReference type="EMBL" id="JAWQEG010002952">
    <property type="protein sequence ID" value="KAK3868728.1"/>
    <property type="molecule type" value="Genomic_DNA"/>
</dbReference>
<keyword evidence="2" id="KW-1185">Reference proteome</keyword>
<organism evidence="1 2">
    <name type="scientific">Petrolisthes cinctipes</name>
    <name type="common">Flat porcelain crab</name>
    <dbReference type="NCBI Taxonomy" id="88211"/>
    <lineage>
        <taxon>Eukaryota</taxon>
        <taxon>Metazoa</taxon>
        <taxon>Ecdysozoa</taxon>
        <taxon>Arthropoda</taxon>
        <taxon>Crustacea</taxon>
        <taxon>Multicrustacea</taxon>
        <taxon>Malacostraca</taxon>
        <taxon>Eumalacostraca</taxon>
        <taxon>Eucarida</taxon>
        <taxon>Decapoda</taxon>
        <taxon>Pleocyemata</taxon>
        <taxon>Anomura</taxon>
        <taxon>Galatheoidea</taxon>
        <taxon>Porcellanidae</taxon>
        <taxon>Petrolisthes</taxon>
    </lineage>
</organism>
<accession>A0AAE1F9K2</accession>